<dbReference type="AlphaFoldDB" id="A0A4Q7KD09"/>
<keyword evidence="1" id="KW-1133">Transmembrane helix</keyword>
<keyword evidence="3" id="KW-1185">Reference proteome</keyword>
<accession>A0A4Q7KD09</accession>
<dbReference type="OrthoDB" id="4485518at2"/>
<dbReference type="Proteomes" id="UP000294257">
    <property type="component" value="Unassembled WGS sequence"/>
</dbReference>
<protein>
    <recommendedName>
        <fullName evidence="4">Tetratricopeptide repeat protein</fullName>
    </recommendedName>
</protein>
<evidence type="ECO:0000313" key="2">
    <source>
        <dbReference type="EMBL" id="RZS30545.1"/>
    </source>
</evidence>
<dbReference type="EMBL" id="SGWQ01000016">
    <property type="protein sequence ID" value="RZS30545.1"/>
    <property type="molecule type" value="Genomic_DNA"/>
</dbReference>
<keyword evidence="1" id="KW-0472">Membrane</keyword>
<organism evidence="2 3">
    <name type="scientific">Herbihabitans rhizosphaerae</name>
    <dbReference type="NCBI Taxonomy" id="1872711"/>
    <lineage>
        <taxon>Bacteria</taxon>
        <taxon>Bacillati</taxon>
        <taxon>Actinomycetota</taxon>
        <taxon>Actinomycetes</taxon>
        <taxon>Pseudonocardiales</taxon>
        <taxon>Pseudonocardiaceae</taxon>
        <taxon>Herbihabitans</taxon>
    </lineage>
</organism>
<gene>
    <name evidence="2" type="ORF">EV193_11666</name>
</gene>
<evidence type="ECO:0000313" key="3">
    <source>
        <dbReference type="Proteomes" id="UP000294257"/>
    </source>
</evidence>
<proteinExistence type="predicted"/>
<dbReference type="RefSeq" id="WP_130348473.1">
    <property type="nucleotide sequence ID" value="NZ_SGWQ01000016.1"/>
</dbReference>
<keyword evidence="1" id="KW-0812">Transmembrane</keyword>
<evidence type="ECO:0000256" key="1">
    <source>
        <dbReference type="SAM" id="Phobius"/>
    </source>
</evidence>
<reference evidence="2 3" key="1">
    <citation type="submission" date="2019-02" db="EMBL/GenBank/DDBJ databases">
        <title>Genomic Encyclopedia of Type Strains, Phase IV (KMG-IV): sequencing the most valuable type-strain genomes for metagenomic binning, comparative biology and taxonomic classification.</title>
        <authorList>
            <person name="Goeker M."/>
        </authorList>
    </citation>
    <scope>NUCLEOTIDE SEQUENCE [LARGE SCALE GENOMIC DNA]</scope>
    <source>
        <strain evidence="2 3">DSM 101727</strain>
    </source>
</reference>
<sequence length="145" mass="16075">MNPRTAAILVTAALVVYFVLLGGRAVALLRDGGTTAVLLGVAVLLLPLLGVWIVVATWRFGIRTDALARKLDAEGGLPDTSDLPRRPSGRVERDAADVWFDERKAELDADPENWRNWFRVAQAYDLAGDRRRAREAMRRAHDLAE</sequence>
<comment type="caution">
    <text evidence="2">The sequence shown here is derived from an EMBL/GenBank/DDBJ whole genome shotgun (WGS) entry which is preliminary data.</text>
</comment>
<evidence type="ECO:0008006" key="4">
    <source>
        <dbReference type="Google" id="ProtNLM"/>
    </source>
</evidence>
<name>A0A4Q7KD09_9PSEU</name>
<feature type="transmembrane region" description="Helical" evidence="1">
    <location>
        <begin position="35"/>
        <end position="60"/>
    </location>
</feature>